<dbReference type="EMBL" id="JAJCIS010000013">
    <property type="protein sequence ID" value="MCB7388688.1"/>
    <property type="molecule type" value="Genomic_DNA"/>
</dbReference>
<keyword evidence="7" id="KW-1185">Reference proteome</keyword>
<feature type="domain" description="MRM3-like substrate binding" evidence="5">
    <location>
        <begin position="7"/>
        <end position="92"/>
    </location>
</feature>
<dbReference type="RefSeq" id="WP_066733322.1">
    <property type="nucleotide sequence ID" value="NZ_JAJCIQ010000013.1"/>
</dbReference>
<name>A0ABS8DJS8_9FIRM</name>
<dbReference type="InterPro" id="IPR029028">
    <property type="entry name" value="Alpha/beta_knot_MTases"/>
</dbReference>
<dbReference type="GO" id="GO:0008168">
    <property type="term" value="F:methyltransferase activity"/>
    <property type="evidence" value="ECO:0007669"/>
    <property type="project" value="UniProtKB-KW"/>
</dbReference>
<dbReference type="Gene3D" id="3.30.1330.30">
    <property type="match status" value="1"/>
</dbReference>
<protein>
    <submittedName>
        <fullName evidence="6">RNA methyltransferase</fullName>
    </submittedName>
</protein>
<accession>A0ABS8DJS8</accession>
<dbReference type="CDD" id="cd18095">
    <property type="entry name" value="SpoU-like_rRNA-MTase"/>
    <property type="match status" value="1"/>
</dbReference>
<evidence type="ECO:0000256" key="2">
    <source>
        <dbReference type="ARBA" id="ARBA00022603"/>
    </source>
</evidence>
<evidence type="ECO:0000313" key="6">
    <source>
        <dbReference type="EMBL" id="MCB7388688.1"/>
    </source>
</evidence>
<proteinExistence type="inferred from homology"/>
<dbReference type="Pfam" id="PF22435">
    <property type="entry name" value="MRM3-like_sub_bind"/>
    <property type="match status" value="1"/>
</dbReference>
<dbReference type="SUPFAM" id="SSF75217">
    <property type="entry name" value="alpha/beta knot"/>
    <property type="match status" value="1"/>
</dbReference>
<gene>
    <name evidence="6" type="ORF">LIZ65_15475</name>
</gene>
<dbReference type="InterPro" id="IPR029064">
    <property type="entry name" value="Ribosomal_eL30-like_sf"/>
</dbReference>
<dbReference type="GO" id="GO:0032259">
    <property type="term" value="P:methylation"/>
    <property type="evidence" value="ECO:0007669"/>
    <property type="project" value="UniProtKB-KW"/>
</dbReference>
<reference evidence="6 7" key="1">
    <citation type="submission" date="2021-10" db="EMBL/GenBank/DDBJ databases">
        <title>Collection of gut derived symbiotic bacterial strains cultured from healthy donors.</title>
        <authorList>
            <person name="Lin H."/>
            <person name="Littmann E."/>
            <person name="Kohout C."/>
            <person name="Pamer E.G."/>
        </authorList>
    </citation>
    <scope>NUCLEOTIDE SEQUENCE [LARGE SCALE GENOMIC DNA]</scope>
    <source>
        <strain evidence="6 7">DFI.1.165</strain>
    </source>
</reference>
<dbReference type="InterPro" id="IPR029026">
    <property type="entry name" value="tRNA_m1G_MTases_N"/>
</dbReference>
<evidence type="ECO:0000256" key="1">
    <source>
        <dbReference type="ARBA" id="ARBA00007228"/>
    </source>
</evidence>
<comment type="similarity">
    <text evidence="1">Belongs to the class IV-like SAM-binding methyltransferase superfamily. RNA methyltransferase TrmH family.</text>
</comment>
<dbReference type="SUPFAM" id="SSF55315">
    <property type="entry name" value="L30e-like"/>
    <property type="match status" value="1"/>
</dbReference>
<evidence type="ECO:0000259" key="5">
    <source>
        <dbReference type="Pfam" id="PF22435"/>
    </source>
</evidence>
<dbReference type="Pfam" id="PF00588">
    <property type="entry name" value="SpoU_methylase"/>
    <property type="match status" value="1"/>
</dbReference>
<comment type="caution">
    <text evidence="6">The sequence shown here is derived from an EMBL/GenBank/DDBJ whole genome shotgun (WGS) entry which is preliminary data.</text>
</comment>
<keyword evidence="3" id="KW-0808">Transferase</keyword>
<dbReference type="InterPro" id="IPR053888">
    <property type="entry name" value="MRM3-like_sub_bind"/>
</dbReference>
<keyword evidence="2 6" id="KW-0489">Methyltransferase</keyword>
<dbReference type="InterPro" id="IPR051259">
    <property type="entry name" value="rRNA_Methyltransferase"/>
</dbReference>
<sequence>MITSTGNAKVKQLIQLQKKRKARDEAKVFLAEGLRMALEAPREQVLDVYVSESFYNKRNKELKLDAWGGKLCVFTDSVFAHVSDTKTPQGILTVMRQMEYKLEDILGREKPLLVILDNLQDPGNLGTILRAGEAAGVTGVILSRDCVDIYNPKVIRSTMGSIYRMPFLYVDELPQVVSAMKESGIQSFAAHLDGKRSYDQESYTGGTAFLIGNEGNGLRADVAKAADTYVRIPMCGQVESLNAAVAASVLMFEAARQRRE</sequence>
<dbReference type="Proteomes" id="UP001299546">
    <property type="component" value="Unassembled WGS sequence"/>
</dbReference>
<organism evidence="6 7">
    <name type="scientific">Bariatricus massiliensis</name>
    <dbReference type="NCBI Taxonomy" id="1745713"/>
    <lineage>
        <taxon>Bacteria</taxon>
        <taxon>Bacillati</taxon>
        <taxon>Bacillota</taxon>
        <taxon>Clostridia</taxon>
        <taxon>Lachnospirales</taxon>
        <taxon>Lachnospiraceae</taxon>
        <taxon>Bariatricus</taxon>
    </lineage>
</organism>
<dbReference type="PANTHER" id="PTHR43191">
    <property type="entry name" value="RRNA METHYLTRANSFERASE 3"/>
    <property type="match status" value="1"/>
</dbReference>
<evidence type="ECO:0000256" key="3">
    <source>
        <dbReference type="ARBA" id="ARBA00022679"/>
    </source>
</evidence>
<dbReference type="Gene3D" id="3.40.1280.10">
    <property type="match status" value="1"/>
</dbReference>
<feature type="domain" description="tRNA/rRNA methyltransferase SpoU type" evidence="4">
    <location>
        <begin position="112"/>
        <end position="252"/>
    </location>
</feature>
<dbReference type="PANTHER" id="PTHR43191:SF2">
    <property type="entry name" value="RRNA METHYLTRANSFERASE 3, MITOCHONDRIAL"/>
    <property type="match status" value="1"/>
</dbReference>
<dbReference type="InterPro" id="IPR001537">
    <property type="entry name" value="SpoU_MeTrfase"/>
</dbReference>
<evidence type="ECO:0000259" key="4">
    <source>
        <dbReference type="Pfam" id="PF00588"/>
    </source>
</evidence>
<evidence type="ECO:0000313" key="7">
    <source>
        <dbReference type="Proteomes" id="UP001299546"/>
    </source>
</evidence>